<dbReference type="SUPFAM" id="SSF52540">
    <property type="entry name" value="P-loop containing nucleoside triphosphate hydrolases"/>
    <property type="match status" value="1"/>
</dbReference>
<proteinExistence type="predicted"/>
<reference evidence="2 3" key="1">
    <citation type="submission" date="2018-05" db="EMBL/GenBank/DDBJ databases">
        <title>Leucothrix arctica sp. nov., isolated from Arctic seawater.</title>
        <authorList>
            <person name="Choi A."/>
            <person name="Baek K."/>
        </authorList>
    </citation>
    <scope>NUCLEOTIDE SEQUENCE [LARGE SCALE GENOMIC DNA]</scope>
    <source>
        <strain evidence="2 3">JCM 18388</strain>
    </source>
</reference>
<dbReference type="EMBL" id="QGKM01000080">
    <property type="protein sequence ID" value="PWQ92616.1"/>
    <property type="molecule type" value="Genomic_DNA"/>
</dbReference>
<comment type="caution">
    <text evidence="2">The sequence shown here is derived from an EMBL/GenBank/DDBJ whole genome shotgun (WGS) entry which is preliminary data.</text>
</comment>
<feature type="domain" description="Thymidylate kinase-like" evidence="1">
    <location>
        <begin position="6"/>
        <end position="133"/>
    </location>
</feature>
<evidence type="ECO:0000259" key="1">
    <source>
        <dbReference type="Pfam" id="PF02223"/>
    </source>
</evidence>
<dbReference type="AlphaFoldDB" id="A0A317C1U4"/>
<keyword evidence="3" id="KW-1185">Reference proteome</keyword>
<dbReference type="Gene3D" id="3.40.50.300">
    <property type="entry name" value="P-loop containing nucleotide triphosphate hydrolases"/>
    <property type="match status" value="1"/>
</dbReference>
<gene>
    <name evidence="2" type="ORF">DKW60_20290</name>
</gene>
<organism evidence="2 3">
    <name type="scientific">Leucothrix pacifica</name>
    <dbReference type="NCBI Taxonomy" id="1247513"/>
    <lineage>
        <taxon>Bacteria</taxon>
        <taxon>Pseudomonadati</taxon>
        <taxon>Pseudomonadota</taxon>
        <taxon>Gammaproteobacteria</taxon>
        <taxon>Thiotrichales</taxon>
        <taxon>Thiotrichaceae</taxon>
        <taxon>Leucothrix</taxon>
    </lineage>
</organism>
<sequence>MNVIAIEGIDGAGKSTLLSALKEKYTNDTDVEFIKSPINPFSEVIADFWDAPAYTRFMYFAVSNYYLSKSFREDKVYILDRFLYSTYITHLENLDGKKMRQDLHDMGIQKPTITYLLHVPLEEIKERLRLRNNEIDNALNISGLYDFYYSEADDFFGEIEKINNVDKADLESNLDIISSKIDSLRKAQ</sequence>
<dbReference type="RefSeq" id="WP_109839494.1">
    <property type="nucleotide sequence ID" value="NZ_QGKM01000080.1"/>
</dbReference>
<dbReference type="InterPro" id="IPR039430">
    <property type="entry name" value="Thymidylate_kin-like_dom"/>
</dbReference>
<dbReference type="InterPro" id="IPR027417">
    <property type="entry name" value="P-loop_NTPase"/>
</dbReference>
<dbReference type="OrthoDB" id="9774907at2"/>
<evidence type="ECO:0000313" key="2">
    <source>
        <dbReference type="EMBL" id="PWQ92616.1"/>
    </source>
</evidence>
<dbReference type="Proteomes" id="UP000245539">
    <property type="component" value="Unassembled WGS sequence"/>
</dbReference>
<name>A0A317C1U4_9GAMM</name>
<evidence type="ECO:0000313" key="3">
    <source>
        <dbReference type="Proteomes" id="UP000245539"/>
    </source>
</evidence>
<dbReference type="Pfam" id="PF02223">
    <property type="entry name" value="Thymidylate_kin"/>
    <property type="match status" value="1"/>
</dbReference>
<protein>
    <recommendedName>
        <fullName evidence="1">Thymidylate kinase-like domain-containing protein</fullName>
    </recommendedName>
</protein>
<accession>A0A317C1U4</accession>